<evidence type="ECO:0000313" key="2">
    <source>
        <dbReference type="EMBL" id="MBO1318799.1"/>
    </source>
</evidence>
<organism evidence="2 3">
    <name type="scientific">Acanthopleuribacter pedis</name>
    <dbReference type="NCBI Taxonomy" id="442870"/>
    <lineage>
        <taxon>Bacteria</taxon>
        <taxon>Pseudomonadati</taxon>
        <taxon>Acidobacteriota</taxon>
        <taxon>Holophagae</taxon>
        <taxon>Acanthopleuribacterales</taxon>
        <taxon>Acanthopleuribacteraceae</taxon>
        <taxon>Acanthopleuribacter</taxon>
    </lineage>
</organism>
<proteinExistence type="predicted"/>
<keyword evidence="1" id="KW-0732">Signal</keyword>
<comment type="caution">
    <text evidence="2">The sequence shown here is derived from an EMBL/GenBank/DDBJ whole genome shotgun (WGS) entry which is preliminary data.</text>
</comment>
<dbReference type="EMBL" id="JAFREP010000007">
    <property type="protein sequence ID" value="MBO1318799.1"/>
    <property type="molecule type" value="Genomic_DNA"/>
</dbReference>
<protein>
    <submittedName>
        <fullName evidence="2">Uncharacterized protein</fullName>
    </submittedName>
</protein>
<feature type="signal peptide" evidence="1">
    <location>
        <begin position="1"/>
        <end position="20"/>
    </location>
</feature>
<evidence type="ECO:0000256" key="1">
    <source>
        <dbReference type="SAM" id="SignalP"/>
    </source>
</evidence>
<evidence type="ECO:0000313" key="3">
    <source>
        <dbReference type="Proteomes" id="UP000664417"/>
    </source>
</evidence>
<sequence>MRFCRLGLCLLFFALLPLQATTVAAVNVADLSKTATHIFEGRCLEIEHITVKDSRGEVDLPAVRYTFEILDSLKGKQSQTFVFQQLGNAVNGVHFPISADKIGVPKYSKGETYLIFLGGLSKSGLCLPVGLAQGLFVIREQEAYNGFSNAHIFAEMKASDQNSPHQSLILAAQQTPLPSSGKRAEGISATALKAMVRDLVRGAFTAPTRLGGDQ</sequence>
<keyword evidence="3" id="KW-1185">Reference proteome</keyword>
<dbReference type="AlphaFoldDB" id="A0A8J7Q8F8"/>
<gene>
    <name evidence="2" type="ORF">J3U88_10025</name>
</gene>
<accession>A0A8J7Q8F8</accession>
<feature type="chain" id="PRO_5035280402" evidence="1">
    <location>
        <begin position="21"/>
        <end position="214"/>
    </location>
</feature>
<dbReference type="Proteomes" id="UP000664417">
    <property type="component" value="Unassembled WGS sequence"/>
</dbReference>
<name>A0A8J7Q8F8_9BACT</name>
<reference evidence="2" key="1">
    <citation type="submission" date="2021-03" db="EMBL/GenBank/DDBJ databases">
        <authorList>
            <person name="Wang G."/>
        </authorList>
    </citation>
    <scope>NUCLEOTIDE SEQUENCE</scope>
    <source>
        <strain evidence="2">KCTC 12899</strain>
    </source>
</reference>
<dbReference type="RefSeq" id="WP_207858552.1">
    <property type="nucleotide sequence ID" value="NZ_JAFREP010000007.1"/>
</dbReference>